<evidence type="ECO:0000313" key="3">
    <source>
        <dbReference type="Proteomes" id="UP000282551"/>
    </source>
</evidence>
<name>A0A448HXS8_MYCCI</name>
<protein>
    <submittedName>
        <fullName evidence="2">DNA-binding protein with HTH domain</fullName>
    </submittedName>
</protein>
<feature type="domain" description="HTH luxR-type" evidence="1">
    <location>
        <begin position="302"/>
        <end position="359"/>
    </location>
</feature>
<reference evidence="2 3" key="1">
    <citation type="submission" date="2018-12" db="EMBL/GenBank/DDBJ databases">
        <authorList>
            <consortium name="Pathogen Informatics"/>
        </authorList>
    </citation>
    <scope>NUCLEOTIDE SEQUENCE [LARGE SCALE GENOMIC DNA]</scope>
    <source>
        <strain evidence="2 3">NCTC10485</strain>
    </source>
</reference>
<keyword evidence="3" id="KW-1185">Reference proteome</keyword>
<sequence>MVTLEEFSRVTTEVYASSLRPENWPTALARIDRAVSATGCAIFVGAGAGRSLLAATVPPEARDCYQSYYHSMDYVLDAVETGPAGLVHSGRALVPLAADSEFDVDFMRPFHLDDGLFARLGVGGTPVTFLAAAAKGAAPFATADRAKFIGALVPHLQQALLAQRHLRELGTRAGEIRGLMETIRHGVVIVGPECVVLHMNSAAERILATGDGLTVRGHTLEATGTTWGGQLQRSIGYACVQQPGDVRRGDAFACRRPSGKRPYIVHVLPLSFTELNSSTTALVTVIDTETDPAPPRVLLRRLFGLANAEADVALRVLRGGGLKPISEDLSVSTATLKTHLAHIFDKTGTHRQAELVRLLLAVSP</sequence>
<dbReference type="GO" id="GO:0003677">
    <property type="term" value="F:DNA binding"/>
    <property type="evidence" value="ECO:0007669"/>
    <property type="project" value="UniProtKB-KW"/>
</dbReference>
<dbReference type="Proteomes" id="UP000282551">
    <property type="component" value="Chromosome"/>
</dbReference>
<dbReference type="SMART" id="SM00421">
    <property type="entry name" value="HTH_LUXR"/>
    <property type="match status" value="1"/>
</dbReference>
<dbReference type="GO" id="GO:0006355">
    <property type="term" value="P:regulation of DNA-templated transcription"/>
    <property type="evidence" value="ECO:0007669"/>
    <property type="project" value="InterPro"/>
</dbReference>
<evidence type="ECO:0000313" key="2">
    <source>
        <dbReference type="EMBL" id="VEG45000.1"/>
    </source>
</evidence>
<dbReference type="InterPro" id="IPR016032">
    <property type="entry name" value="Sig_transdc_resp-reg_C-effctor"/>
</dbReference>
<dbReference type="SUPFAM" id="SSF46894">
    <property type="entry name" value="C-terminal effector domain of the bipartite response regulators"/>
    <property type="match status" value="1"/>
</dbReference>
<keyword evidence="2" id="KW-0238">DNA-binding</keyword>
<dbReference type="RefSeq" id="WP_126332174.1">
    <property type="nucleotide sequence ID" value="NZ_AP022604.1"/>
</dbReference>
<dbReference type="InterPro" id="IPR036388">
    <property type="entry name" value="WH-like_DNA-bd_sf"/>
</dbReference>
<gene>
    <name evidence="2" type="ORF">NCTC10485_00366</name>
</gene>
<dbReference type="OrthoDB" id="4457864at2"/>
<evidence type="ECO:0000259" key="1">
    <source>
        <dbReference type="SMART" id="SM00421"/>
    </source>
</evidence>
<dbReference type="EMBL" id="LR134355">
    <property type="protein sequence ID" value="VEG45000.1"/>
    <property type="molecule type" value="Genomic_DNA"/>
</dbReference>
<proteinExistence type="predicted"/>
<dbReference type="InterPro" id="IPR000792">
    <property type="entry name" value="Tscrpt_reg_LuxR_C"/>
</dbReference>
<dbReference type="Gene3D" id="1.10.10.10">
    <property type="entry name" value="Winged helix-like DNA-binding domain superfamily/Winged helix DNA-binding domain"/>
    <property type="match status" value="1"/>
</dbReference>
<dbReference type="AlphaFoldDB" id="A0A448HXS8"/>
<dbReference type="Pfam" id="PF00196">
    <property type="entry name" value="GerE"/>
    <property type="match status" value="1"/>
</dbReference>
<accession>A0A448HXS8</accession>
<organism evidence="2 3">
    <name type="scientific">Mycolicibacterium chitae</name>
    <name type="common">Mycobacterium chitae</name>
    <dbReference type="NCBI Taxonomy" id="1792"/>
    <lineage>
        <taxon>Bacteria</taxon>
        <taxon>Bacillati</taxon>
        <taxon>Actinomycetota</taxon>
        <taxon>Actinomycetes</taxon>
        <taxon>Mycobacteriales</taxon>
        <taxon>Mycobacteriaceae</taxon>
        <taxon>Mycolicibacterium</taxon>
    </lineage>
</organism>